<evidence type="ECO:0000256" key="8">
    <source>
        <dbReference type="ARBA" id="ARBA00037998"/>
    </source>
</evidence>
<reference evidence="10 11" key="1">
    <citation type="submission" date="2016-03" db="EMBL/GenBank/DDBJ databases">
        <title>Deep-sea bacteria in the southern Pacific.</title>
        <authorList>
            <person name="Tang K."/>
        </authorList>
    </citation>
    <scope>NUCLEOTIDE SEQUENCE [LARGE SCALE GENOMIC DNA]</scope>
    <source>
        <strain evidence="10 11">JLT2016</strain>
    </source>
</reference>
<dbReference type="KEGG" id="tpro:Ga0080559_TMP3598"/>
<feature type="transmembrane region" description="Helical" evidence="9">
    <location>
        <begin position="12"/>
        <end position="30"/>
    </location>
</feature>
<keyword evidence="4 9" id="KW-0812">Transmembrane</keyword>
<keyword evidence="7 9" id="KW-0472">Membrane</keyword>
<evidence type="ECO:0000256" key="9">
    <source>
        <dbReference type="SAM" id="Phobius"/>
    </source>
</evidence>
<evidence type="ECO:0000256" key="7">
    <source>
        <dbReference type="ARBA" id="ARBA00023136"/>
    </source>
</evidence>
<dbReference type="CDD" id="cd06582">
    <property type="entry name" value="TM_PBP1_LivH_like"/>
    <property type="match status" value="1"/>
</dbReference>
<evidence type="ECO:0000313" key="11">
    <source>
        <dbReference type="Proteomes" id="UP000186559"/>
    </source>
</evidence>
<dbReference type="OrthoDB" id="9807115at2"/>
<evidence type="ECO:0000313" key="10">
    <source>
        <dbReference type="EMBL" id="APX24394.1"/>
    </source>
</evidence>
<evidence type="ECO:0000256" key="1">
    <source>
        <dbReference type="ARBA" id="ARBA00004651"/>
    </source>
</evidence>
<feature type="transmembrane region" description="Helical" evidence="9">
    <location>
        <begin position="218"/>
        <end position="244"/>
    </location>
</feature>
<dbReference type="PANTHER" id="PTHR11795">
    <property type="entry name" value="BRANCHED-CHAIN AMINO ACID TRANSPORT SYSTEM PERMEASE PROTEIN LIVH"/>
    <property type="match status" value="1"/>
</dbReference>
<evidence type="ECO:0000256" key="5">
    <source>
        <dbReference type="ARBA" id="ARBA00022970"/>
    </source>
</evidence>
<accession>A0A1U7D896</accession>
<protein>
    <submittedName>
        <fullName evidence="10">Amino acid/amide ABC transporter membrane protein 1, HAAT family</fullName>
    </submittedName>
</protein>
<dbReference type="AlphaFoldDB" id="A0A1U7D896"/>
<feature type="transmembrane region" description="Helical" evidence="9">
    <location>
        <begin position="96"/>
        <end position="117"/>
    </location>
</feature>
<proteinExistence type="inferred from homology"/>
<evidence type="ECO:0000256" key="6">
    <source>
        <dbReference type="ARBA" id="ARBA00022989"/>
    </source>
</evidence>
<dbReference type="STRING" id="1229727.Ga0080559_TMP3598"/>
<organism evidence="10 11">
    <name type="scientific">Salipiger profundus</name>
    <dbReference type="NCBI Taxonomy" id="1229727"/>
    <lineage>
        <taxon>Bacteria</taxon>
        <taxon>Pseudomonadati</taxon>
        <taxon>Pseudomonadota</taxon>
        <taxon>Alphaproteobacteria</taxon>
        <taxon>Rhodobacterales</taxon>
        <taxon>Roseobacteraceae</taxon>
        <taxon>Salipiger</taxon>
    </lineage>
</organism>
<dbReference type="Proteomes" id="UP000186559">
    <property type="component" value="Chromosome"/>
</dbReference>
<dbReference type="InterPro" id="IPR001851">
    <property type="entry name" value="ABC_transp_permease"/>
</dbReference>
<keyword evidence="5" id="KW-0029">Amino-acid transport</keyword>
<dbReference type="GO" id="GO:0022857">
    <property type="term" value="F:transmembrane transporter activity"/>
    <property type="evidence" value="ECO:0007669"/>
    <property type="project" value="InterPro"/>
</dbReference>
<comment type="subcellular location">
    <subcellularLocation>
        <location evidence="1">Cell membrane</location>
        <topology evidence="1">Multi-pass membrane protein</topology>
    </subcellularLocation>
</comment>
<keyword evidence="3" id="KW-1003">Cell membrane</keyword>
<dbReference type="GO" id="GO:0005886">
    <property type="term" value="C:plasma membrane"/>
    <property type="evidence" value="ECO:0007669"/>
    <property type="project" value="UniProtKB-SubCell"/>
</dbReference>
<feature type="transmembrane region" description="Helical" evidence="9">
    <location>
        <begin position="61"/>
        <end position="84"/>
    </location>
</feature>
<dbReference type="EMBL" id="CP014796">
    <property type="protein sequence ID" value="APX24394.1"/>
    <property type="molecule type" value="Genomic_DNA"/>
</dbReference>
<gene>
    <name evidence="10" type="ORF">Ga0080559_TMP3598</name>
</gene>
<evidence type="ECO:0000256" key="2">
    <source>
        <dbReference type="ARBA" id="ARBA00022448"/>
    </source>
</evidence>
<feature type="transmembrane region" description="Helical" evidence="9">
    <location>
        <begin position="256"/>
        <end position="275"/>
    </location>
</feature>
<feature type="transmembrane region" description="Helical" evidence="9">
    <location>
        <begin position="137"/>
        <end position="156"/>
    </location>
</feature>
<dbReference type="Pfam" id="PF02653">
    <property type="entry name" value="BPD_transp_2"/>
    <property type="match status" value="1"/>
</dbReference>
<evidence type="ECO:0000256" key="3">
    <source>
        <dbReference type="ARBA" id="ARBA00022475"/>
    </source>
</evidence>
<evidence type="ECO:0000256" key="4">
    <source>
        <dbReference type="ARBA" id="ARBA00022692"/>
    </source>
</evidence>
<feature type="transmembrane region" description="Helical" evidence="9">
    <location>
        <begin position="184"/>
        <end position="206"/>
    </location>
</feature>
<dbReference type="GO" id="GO:0006865">
    <property type="term" value="P:amino acid transport"/>
    <property type="evidence" value="ECO:0007669"/>
    <property type="project" value="UniProtKB-KW"/>
</dbReference>
<sequence>MDYTLVIALEMVRAVAWLVLLASGLAIIFGMMKIINFAHGEFLMLGGYTVVISTGNGVNEWFAMLVLAPIVVGIFGVIVERLVIQRLYGRILDSLLATWGLSMLMIGGVTMIFGNSVTGVATPLGGMSIGDYQVPRYNFVLIFAAIFLLLAIWAVLKFTKAGLIARATMQNPDMSEALGIPTRWVYMATFGIGSAVTGFAGALLAPMTGVVPTMGVNFIAQSFITVITGGASVITGTLSAAGLLGSISQGMTFLTGPVYGDAALLLAALVLLRLLPQGITGRIFKKSL</sequence>
<dbReference type="PANTHER" id="PTHR11795:SF447">
    <property type="entry name" value="ABC TRANSPORTER PERMEASE PROTEIN"/>
    <property type="match status" value="1"/>
</dbReference>
<name>A0A1U7D896_9RHOB</name>
<keyword evidence="2" id="KW-0813">Transport</keyword>
<comment type="similarity">
    <text evidence="8">Belongs to the binding-protein-dependent transport system permease family. LivHM subfamily.</text>
</comment>
<dbReference type="InterPro" id="IPR052157">
    <property type="entry name" value="BCAA_transport_permease"/>
</dbReference>
<keyword evidence="11" id="KW-1185">Reference proteome</keyword>
<keyword evidence="6 9" id="KW-1133">Transmembrane helix</keyword>
<dbReference type="RefSeq" id="WP_076624259.1">
    <property type="nucleotide sequence ID" value="NZ_BMEW01000008.1"/>
</dbReference>